<dbReference type="InterPro" id="IPR011990">
    <property type="entry name" value="TPR-like_helical_dom_sf"/>
</dbReference>
<evidence type="ECO:0000313" key="4">
    <source>
        <dbReference type="Proteomes" id="UP000028702"/>
    </source>
</evidence>
<evidence type="ECO:0000256" key="1">
    <source>
        <dbReference type="SAM" id="MobiDB-lite"/>
    </source>
</evidence>
<reference evidence="3 4" key="1">
    <citation type="submission" date="2014-07" db="EMBL/GenBank/DDBJ databases">
        <title>Tepidicaulis marinum gen. nov., sp. nov., a novel marine bacterium denitrifying nitrate to nitrous oxide strictly under microaerobic conditions.</title>
        <authorList>
            <person name="Takeuchi M."/>
            <person name="Yamagishi T."/>
            <person name="Kamagata Y."/>
            <person name="Oshima K."/>
            <person name="Hattori M."/>
            <person name="Katayama T."/>
            <person name="Hanada S."/>
            <person name="Tamaki H."/>
            <person name="Marumo K."/>
            <person name="Maeda H."/>
            <person name="Nedachi M."/>
            <person name="Iwasaki W."/>
            <person name="Suwa Y."/>
            <person name="Sakata S."/>
        </authorList>
    </citation>
    <scope>NUCLEOTIDE SEQUENCE [LARGE SCALE GENOMIC DNA]</scope>
    <source>
        <strain evidence="3 4">MA2</strain>
    </source>
</reference>
<feature type="region of interest" description="Disordered" evidence="1">
    <location>
        <begin position="573"/>
        <end position="686"/>
    </location>
</feature>
<dbReference type="SUPFAM" id="SSF47090">
    <property type="entry name" value="PGBD-like"/>
    <property type="match status" value="1"/>
</dbReference>
<dbReference type="SMART" id="SM00671">
    <property type="entry name" value="SEL1"/>
    <property type="match status" value="4"/>
</dbReference>
<dbReference type="InterPro" id="IPR036365">
    <property type="entry name" value="PGBD-like_sf"/>
</dbReference>
<sequence length="963" mass="101988">MRSGVPWSVKGIEPEAREAAKQAARRAGMTLGNWLNQVILESGTDEVGADGASYEASYRPDFTAQPGQGSYRPSYEQAPQFDMGPVAEAVKNLVQRVESSERRLDSAIETMATRFDEGNRLPSFTGPDPLERKIQQLTERLDAAERAQPFGKRAEDAQAIKSLEKAVSAVVDHLETAGHQTDRRFDDIRQTLSTLSRRMDETDAAAEREKARSETETLYKSVHALAERLASIEKSVQQSAAQSEAAQQKAVEAALRAVNDKAESESQKKVIFQLQDALEKMHARLEQSEQRQAETQRALLEQMQESLGSLNSRVEQAQAEAKAQAAQPSALVAEIMQEVDQRLQNVSARIEQSEQQSQAAASSVQQAIADFQASLKELEEKNLTAKTQEAAEAEAKAPAAPENEAASHQTALPPQGPPQGPPYGALAPGAMPPPVGMPDLAPPPIPATPLGQPAPPPLADSARSEMRGPADPPLPGAGGEPAAPPPPPGSAVPGMADTHAGQDFIAAARRAAQAAASGEMPRGPVHESSPRYKSFDEEEAGESKRKYYYIAGAVLLAALAVFALRGFTGGGSAPETPSLTEAPAAEEQAAPAEETPAADTPKAAASETTIPETPAPQDSAAETDEKPATPEATPEGAEPKADAAEGSAPASSKTAAVKPETMTLPKVTEKVAPAEPAPVTPVSREAAKPTLREAAANGNAAARYEVGLRYARGVTVPQDFSQAAYWFAQAAEQDLAIAQYRIATLYEKGRGVEQDFAKARTWYEKAANQGNIKAMHNLAVIYAEGKGTQQDFSEAARWFEEAAARGLGDSQFNIAVLYERGLGVTADPAKAYLWYAVAAKSGDKDAAAKRDEIGQSMDAAGLVDAKLKAETWSPKASDAVANGNIASLKTWSERADAGTPGSSVDVARAQALLTELGFRPGPSDGVMGPKTTEAIQQFQRSAGMAATGLVTPQLIELLEAQTR</sequence>
<gene>
    <name evidence="3" type="ORF">M2A_2089</name>
</gene>
<dbReference type="eggNOG" id="COG1196">
    <property type="taxonomic scope" value="Bacteria"/>
</dbReference>
<evidence type="ECO:0000313" key="3">
    <source>
        <dbReference type="EMBL" id="GAK45590.1"/>
    </source>
</evidence>
<dbReference type="Pfam" id="PF08238">
    <property type="entry name" value="Sel1"/>
    <property type="match status" value="4"/>
</dbReference>
<dbReference type="AlphaFoldDB" id="A0A081BC22"/>
<comment type="caution">
    <text evidence="3">The sequence shown here is derived from an EMBL/GenBank/DDBJ whole genome shotgun (WGS) entry which is preliminary data.</text>
</comment>
<feature type="compositionally biased region" description="Pro residues" evidence="1">
    <location>
        <begin position="430"/>
        <end position="458"/>
    </location>
</feature>
<dbReference type="PANTHER" id="PTHR11102">
    <property type="entry name" value="SEL-1-LIKE PROTEIN"/>
    <property type="match status" value="1"/>
</dbReference>
<dbReference type="InterPro" id="IPR050767">
    <property type="entry name" value="Sel1_AlgK"/>
</dbReference>
<dbReference type="EMBL" id="BBIO01000010">
    <property type="protein sequence ID" value="GAK45590.1"/>
    <property type="molecule type" value="Genomic_DNA"/>
</dbReference>
<name>A0A081BC22_9HYPH</name>
<dbReference type="eggNOG" id="COG0790">
    <property type="taxonomic scope" value="Bacteria"/>
</dbReference>
<feature type="compositionally biased region" description="Low complexity" evidence="1">
    <location>
        <begin position="580"/>
        <end position="608"/>
    </location>
</feature>
<proteinExistence type="predicted"/>
<dbReference type="Pfam" id="PF01471">
    <property type="entry name" value="PG_binding_1"/>
    <property type="match status" value="1"/>
</dbReference>
<dbReference type="InterPro" id="IPR002477">
    <property type="entry name" value="Peptidoglycan-bd-like"/>
</dbReference>
<dbReference type="InterPro" id="IPR006597">
    <property type="entry name" value="Sel1-like"/>
</dbReference>
<feature type="compositionally biased region" description="Low complexity" evidence="1">
    <location>
        <begin position="506"/>
        <end position="516"/>
    </location>
</feature>
<feature type="compositionally biased region" description="Low complexity" evidence="1">
    <location>
        <begin position="396"/>
        <end position="406"/>
    </location>
</feature>
<feature type="region of interest" description="Disordered" evidence="1">
    <location>
        <begin position="385"/>
        <end position="540"/>
    </location>
</feature>
<dbReference type="eggNOG" id="COG3409">
    <property type="taxonomic scope" value="Bacteria"/>
</dbReference>
<protein>
    <submittedName>
        <fullName evidence="3">Peptidoglycan-binding domain-containing protein</fullName>
    </submittedName>
</protein>
<dbReference type="SUPFAM" id="SSF81901">
    <property type="entry name" value="HCP-like"/>
    <property type="match status" value="1"/>
</dbReference>
<evidence type="ECO:0000259" key="2">
    <source>
        <dbReference type="Pfam" id="PF01471"/>
    </source>
</evidence>
<dbReference type="PANTHER" id="PTHR11102:SF160">
    <property type="entry name" value="ERAD-ASSOCIATED E3 UBIQUITIN-PROTEIN LIGASE COMPONENT HRD3"/>
    <property type="match status" value="1"/>
</dbReference>
<feature type="compositionally biased region" description="Basic and acidic residues" evidence="1">
    <location>
        <begin position="524"/>
        <end position="540"/>
    </location>
</feature>
<organism evidence="3 4">
    <name type="scientific">Tepidicaulis marinus</name>
    <dbReference type="NCBI Taxonomy" id="1333998"/>
    <lineage>
        <taxon>Bacteria</taxon>
        <taxon>Pseudomonadati</taxon>
        <taxon>Pseudomonadota</taxon>
        <taxon>Alphaproteobacteria</taxon>
        <taxon>Hyphomicrobiales</taxon>
        <taxon>Parvibaculaceae</taxon>
        <taxon>Tepidicaulis</taxon>
    </lineage>
</organism>
<dbReference type="InterPro" id="IPR036366">
    <property type="entry name" value="PGBDSf"/>
</dbReference>
<dbReference type="Gene3D" id="1.25.40.10">
    <property type="entry name" value="Tetratricopeptide repeat domain"/>
    <property type="match status" value="1"/>
</dbReference>
<dbReference type="RefSeq" id="WP_156101730.1">
    <property type="nucleotide sequence ID" value="NZ_BBIO01000010.1"/>
</dbReference>
<dbReference type="Gene3D" id="1.10.101.10">
    <property type="entry name" value="PGBD-like superfamily/PGBD"/>
    <property type="match status" value="1"/>
</dbReference>
<dbReference type="Proteomes" id="UP000028702">
    <property type="component" value="Unassembled WGS sequence"/>
</dbReference>
<accession>A0A081BC22</accession>
<feature type="domain" description="Peptidoglycan binding-like" evidence="2">
    <location>
        <begin position="904"/>
        <end position="958"/>
    </location>
</feature>
<keyword evidence="4" id="KW-1185">Reference proteome</keyword>
<dbReference type="STRING" id="1333998.M2A_2089"/>